<feature type="region of interest" description="Disordered" evidence="1">
    <location>
        <begin position="265"/>
        <end position="284"/>
    </location>
</feature>
<evidence type="ECO:0000256" key="1">
    <source>
        <dbReference type="SAM" id="MobiDB-lite"/>
    </source>
</evidence>
<dbReference type="RefSeq" id="XP_022673140.1">
    <property type="nucleotide sequence ID" value="XM_022817405.1"/>
</dbReference>
<feature type="chain" id="PRO_5029463570" evidence="2">
    <location>
        <begin position="16"/>
        <end position="807"/>
    </location>
</feature>
<dbReference type="AlphaFoldDB" id="A0A7M7KZC3"/>
<feature type="compositionally biased region" description="Gly residues" evidence="1">
    <location>
        <begin position="266"/>
        <end position="277"/>
    </location>
</feature>
<feature type="region of interest" description="Disordered" evidence="1">
    <location>
        <begin position="594"/>
        <end position="685"/>
    </location>
</feature>
<reference evidence="3" key="1">
    <citation type="submission" date="2021-01" db="UniProtKB">
        <authorList>
            <consortium name="EnsemblMetazoa"/>
        </authorList>
    </citation>
    <scope>IDENTIFICATION</scope>
</reference>
<feature type="region of interest" description="Disordered" evidence="1">
    <location>
        <begin position="422"/>
        <end position="468"/>
    </location>
</feature>
<feature type="signal peptide" evidence="2">
    <location>
        <begin position="1"/>
        <end position="15"/>
    </location>
</feature>
<dbReference type="Proteomes" id="UP000594260">
    <property type="component" value="Unplaced"/>
</dbReference>
<protein>
    <submittedName>
        <fullName evidence="3">Uncharacterized protein</fullName>
    </submittedName>
</protein>
<sequence>MRVLFVLASAAAFAAQDIDTAPKLTGEPVDLLAQETQQGGADANWFDVIHNDDLWNKNIKDGPEKQMLVTLEKGSRARLPGPPHHGRFPPSYPPQKGRWDSRDQPGWQNNLQDWPSGPRAPQWQRPYGPTFHRQGGWRNAFRGPAPGPQGDWQQRLGPRAGPNPHGEGKKVVILVSLPNSQQGGTGGAYGGHGHGFKGAPMEMIEGIRQKHNSAPVVYVSLDKGGNAHSQQHFPAKGGHGSHGGVSGGNPQKVVLLFIKERRGGRGRGAGWVQGGPVGSQRKPGGYGGPQMNSGWDDGPINNDINVGGGWSNGPHKNNFQHHGWPKAGTGYSGGPREKGMGYFTGQPEMLRGKIQSWDRQNDNSYNRAQPQYGWDQKPQYEDYYRQQQPNYSSQHEQPAKPSRTAGYGRPIEPFDDEFPITKPAHQSIDNGGWQPIVSRPGTDGWVPRPTTPPSKKDLAYAPETAKPPGHLIYNRVEKTSSEHKFNDDHHGGIYQQQHQYELQNINNYHGHQQQKPLQQNHHHHHQKQQQQTFDNYQRHLNNLHSDYQRPPQSNHEQQRYYDHQNYGNINHYQQQTYYNNNQQQQNHFDGYNVHKEQKNYGSGHQGDSGHRPEAGGERPTEAFDLEDAPAPGYGGPGQLTDKPKQNPYQEQSWNAPATPAPSAAIHHHGEQTAGPGAKTPATSHPKSIQDIRNAQGWQQDGAAQQVIDPGRIANASPRKSSDLPQMQHWTPQYAASSPIAITDNAQTLSPEVAAVASVSAEPAPASVADAPTSVVDSYAPTTVARGDQTTQYATTDTSSLLPSPAKV</sequence>
<feature type="region of interest" description="Disordered" evidence="1">
    <location>
        <begin position="316"/>
        <end position="344"/>
    </location>
</feature>
<evidence type="ECO:0000256" key="2">
    <source>
        <dbReference type="SAM" id="SignalP"/>
    </source>
</evidence>
<name>A0A7M7KZC3_VARDE</name>
<dbReference type="GeneID" id="111255435"/>
<keyword evidence="2" id="KW-0732">Signal</keyword>
<feature type="region of interest" description="Disordered" evidence="1">
    <location>
        <begin position="782"/>
        <end position="807"/>
    </location>
</feature>
<organism evidence="3 4">
    <name type="scientific">Varroa destructor</name>
    <name type="common">Honeybee mite</name>
    <dbReference type="NCBI Taxonomy" id="109461"/>
    <lineage>
        <taxon>Eukaryota</taxon>
        <taxon>Metazoa</taxon>
        <taxon>Ecdysozoa</taxon>
        <taxon>Arthropoda</taxon>
        <taxon>Chelicerata</taxon>
        <taxon>Arachnida</taxon>
        <taxon>Acari</taxon>
        <taxon>Parasitiformes</taxon>
        <taxon>Mesostigmata</taxon>
        <taxon>Gamasina</taxon>
        <taxon>Dermanyssoidea</taxon>
        <taxon>Varroidae</taxon>
        <taxon>Varroa</taxon>
    </lineage>
</organism>
<dbReference type="KEGG" id="vde:111255435"/>
<feature type="region of interest" description="Disordered" evidence="1">
    <location>
        <begin position="388"/>
        <end position="410"/>
    </location>
</feature>
<accession>A0A7M7KZC3</accession>
<evidence type="ECO:0000313" key="3">
    <source>
        <dbReference type="EnsemblMetazoa" id="XP_022673140"/>
    </source>
</evidence>
<feature type="region of interest" description="Disordered" evidence="1">
    <location>
        <begin position="76"/>
        <end position="120"/>
    </location>
</feature>
<dbReference type="OrthoDB" id="10631484at2759"/>
<keyword evidence="4" id="KW-1185">Reference proteome</keyword>
<feature type="compositionally biased region" description="Basic and acidic residues" evidence="1">
    <location>
        <begin position="607"/>
        <end position="621"/>
    </location>
</feature>
<feature type="region of interest" description="Disordered" evidence="1">
    <location>
        <begin position="512"/>
        <end position="532"/>
    </location>
</feature>
<dbReference type="InParanoid" id="A0A7M7KZC3"/>
<feature type="compositionally biased region" description="Polar residues" evidence="1">
    <location>
        <begin position="646"/>
        <end position="655"/>
    </location>
</feature>
<feature type="compositionally biased region" description="Polar residues" evidence="1">
    <location>
        <begin position="787"/>
        <end position="801"/>
    </location>
</feature>
<dbReference type="EnsemblMetazoa" id="XM_022817405">
    <property type="protein sequence ID" value="XP_022673140"/>
    <property type="gene ID" value="LOC111255435"/>
</dbReference>
<proteinExistence type="predicted"/>
<evidence type="ECO:0000313" key="4">
    <source>
        <dbReference type="Proteomes" id="UP000594260"/>
    </source>
</evidence>
<feature type="region of interest" description="Disordered" evidence="1">
    <location>
        <begin position="133"/>
        <end position="167"/>
    </location>
</feature>